<evidence type="ECO:0000256" key="1">
    <source>
        <dbReference type="SAM" id="MobiDB-lite"/>
    </source>
</evidence>
<feature type="region of interest" description="Disordered" evidence="1">
    <location>
        <begin position="356"/>
        <end position="402"/>
    </location>
</feature>
<accession>A0A4S4EQ07</accession>
<evidence type="ECO:0000313" key="3">
    <source>
        <dbReference type="Proteomes" id="UP000306102"/>
    </source>
</evidence>
<dbReference type="EMBL" id="SDRB02003070">
    <property type="protein sequence ID" value="THG18404.1"/>
    <property type="molecule type" value="Genomic_DNA"/>
</dbReference>
<protein>
    <submittedName>
        <fullName evidence="2">Uncharacterized protein</fullName>
    </submittedName>
</protein>
<reference evidence="2 3" key="1">
    <citation type="journal article" date="2018" name="Proc. Natl. Acad. Sci. U.S.A.">
        <title>Draft genome sequence of Camellia sinensis var. sinensis provides insights into the evolution of the tea genome and tea quality.</title>
        <authorList>
            <person name="Wei C."/>
            <person name="Yang H."/>
            <person name="Wang S."/>
            <person name="Zhao J."/>
            <person name="Liu C."/>
            <person name="Gao L."/>
            <person name="Xia E."/>
            <person name="Lu Y."/>
            <person name="Tai Y."/>
            <person name="She G."/>
            <person name="Sun J."/>
            <person name="Cao H."/>
            <person name="Tong W."/>
            <person name="Gao Q."/>
            <person name="Li Y."/>
            <person name="Deng W."/>
            <person name="Jiang X."/>
            <person name="Wang W."/>
            <person name="Chen Q."/>
            <person name="Zhang S."/>
            <person name="Li H."/>
            <person name="Wu J."/>
            <person name="Wang P."/>
            <person name="Li P."/>
            <person name="Shi C."/>
            <person name="Zheng F."/>
            <person name="Jian J."/>
            <person name="Huang B."/>
            <person name="Shan D."/>
            <person name="Shi M."/>
            <person name="Fang C."/>
            <person name="Yue Y."/>
            <person name="Li F."/>
            <person name="Li D."/>
            <person name="Wei S."/>
            <person name="Han B."/>
            <person name="Jiang C."/>
            <person name="Yin Y."/>
            <person name="Xia T."/>
            <person name="Zhang Z."/>
            <person name="Bennetzen J.L."/>
            <person name="Zhao S."/>
            <person name="Wan X."/>
        </authorList>
    </citation>
    <scope>NUCLEOTIDE SEQUENCE [LARGE SCALE GENOMIC DNA]</scope>
    <source>
        <strain evidence="3">cv. Shuchazao</strain>
        <tissue evidence="2">Leaf</tissue>
    </source>
</reference>
<feature type="compositionally biased region" description="Basic and acidic residues" evidence="1">
    <location>
        <begin position="383"/>
        <end position="395"/>
    </location>
</feature>
<dbReference type="STRING" id="542762.A0A4S4EQ07"/>
<dbReference type="Proteomes" id="UP000306102">
    <property type="component" value="Unassembled WGS sequence"/>
</dbReference>
<organism evidence="2 3">
    <name type="scientific">Camellia sinensis var. sinensis</name>
    <name type="common">China tea</name>
    <dbReference type="NCBI Taxonomy" id="542762"/>
    <lineage>
        <taxon>Eukaryota</taxon>
        <taxon>Viridiplantae</taxon>
        <taxon>Streptophyta</taxon>
        <taxon>Embryophyta</taxon>
        <taxon>Tracheophyta</taxon>
        <taxon>Spermatophyta</taxon>
        <taxon>Magnoliopsida</taxon>
        <taxon>eudicotyledons</taxon>
        <taxon>Gunneridae</taxon>
        <taxon>Pentapetalae</taxon>
        <taxon>asterids</taxon>
        <taxon>Ericales</taxon>
        <taxon>Theaceae</taxon>
        <taxon>Camellia</taxon>
    </lineage>
</organism>
<sequence length="402" mass="44692">MGSGSTPLLVNNNHEEEDRKPVRAVVREFGNESKRLWKIAGPAIFTSICQYSLGALTQTFAGQLSELDLAAVSVENSVIAGLAFGVMKDTDNLKGGLDYTCMPLVAITKRWENSTSGLAKRISDPVIDLTDPSMDVEFEDLVAARARHSSRTTKITTPPYVKKKRKLQKDLTVKRPKTQGGNKTMSYEVPNDQFRPQMLLPNHCYVSKSDSLMEVPQLGFQLNKGFTLPRNIAFLQPLDDTSLICTGVVNTLRAFGASKVVADMEKRLKLMSDQNLKLTTKKEVAESAAHLAKIQLEESQESMASTLTANEILKKEKNEKLDKYRKDVNEKYLQQIYKLQDDLFIDGWKAALAKAGVTPDSSQYSDPILPWKKDSSPTEEAEEKGSEKDPKKEVETILDASA</sequence>
<keyword evidence="3" id="KW-1185">Reference proteome</keyword>
<proteinExistence type="predicted"/>
<name>A0A4S4EQ07_CAMSN</name>
<comment type="caution">
    <text evidence="2">The sequence shown here is derived from an EMBL/GenBank/DDBJ whole genome shotgun (WGS) entry which is preliminary data.</text>
</comment>
<dbReference type="AlphaFoldDB" id="A0A4S4EQ07"/>
<gene>
    <name evidence="2" type="ORF">TEA_018521</name>
</gene>
<evidence type="ECO:0000313" key="2">
    <source>
        <dbReference type="EMBL" id="THG18404.1"/>
    </source>
</evidence>